<organism evidence="1 2">
    <name type="scientific">Daucus carota subsp. sativus</name>
    <name type="common">Carrot</name>
    <dbReference type="NCBI Taxonomy" id="79200"/>
    <lineage>
        <taxon>Eukaryota</taxon>
        <taxon>Viridiplantae</taxon>
        <taxon>Streptophyta</taxon>
        <taxon>Embryophyta</taxon>
        <taxon>Tracheophyta</taxon>
        <taxon>Spermatophyta</taxon>
        <taxon>Magnoliopsida</taxon>
        <taxon>eudicotyledons</taxon>
        <taxon>Gunneridae</taxon>
        <taxon>Pentapetalae</taxon>
        <taxon>asterids</taxon>
        <taxon>campanulids</taxon>
        <taxon>Apiales</taxon>
        <taxon>Apiaceae</taxon>
        <taxon>Apioideae</taxon>
        <taxon>Scandiceae</taxon>
        <taxon>Daucinae</taxon>
        <taxon>Daucus</taxon>
        <taxon>Daucus sect. Daucus</taxon>
    </lineage>
</organism>
<evidence type="ECO:0000313" key="2">
    <source>
        <dbReference type="Proteomes" id="UP000077755"/>
    </source>
</evidence>
<accession>A0A175YA50</accession>
<gene>
    <name evidence="1" type="ORF">DCAR_0727906</name>
</gene>
<dbReference type="Gramene" id="KZM80393">
    <property type="protein sequence ID" value="KZM80393"/>
    <property type="gene ID" value="DCAR_032381"/>
</dbReference>
<name>A0A175YA50_DAUCS</name>
<dbReference type="AlphaFoldDB" id="A0A175YA50"/>
<reference evidence="1" key="1">
    <citation type="journal article" date="2016" name="Nat. Genet.">
        <title>A high-quality carrot genome assembly provides new insights into carotenoid accumulation and asterid genome evolution.</title>
        <authorList>
            <person name="Iorizzo M."/>
            <person name="Ellison S."/>
            <person name="Senalik D."/>
            <person name="Zeng P."/>
            <person name="Satapoomin P."/>
            <person name="Huang J."/>
            <person name="Bowman M."/>
            <person name="Iovene M."/>
            <person name="Sanseverino W."/>
            <person name="Cavagnaro P."/>
            <person name="Yildiz M."/>
            <person name="Macko-Podgorni A."/>
            <person name="Moranska E."/>
            <person name="Grzebelus E."/>
            <person name="Grzebelus D."/>
            <person name="Ashrafi H."/>
            <person name="Zheng Z."/>
            <person name="Cheng S."/>
            <person name="Spooner D."/>
            <person name="Van Deynze A."/>
            <person name="Simon P."/>
        </authorList>
    </citation>
    <scope>NUCLEOTIDE SEQUENCE</scope>
    <source>
        <tissue evidence="1">Leaf</tissue>
    </source>
</reference>
<protein>
    <submittedName>
        <fullName evidence="1">Uncharacterized protein</fullName>
    </submittedName>
</protein>
<evidence type="ECO:0000313" key="1">
    <source>
        <dbReference type="EMBL" id="WOH08465.1"/>
    </source>
</evidence>
<proteinExistence type="predicted"/>
<dbReference type="Proteomes" id="UP000077755">
    <property type="component" value="Chromosome 7"/>
</dbReference>
<reference evidence="1" key="2">
    <citation type="submission" date="2022-03" db="EMBL/GenBank/DDBJ databases">
        <title>Draft title - Genomic analysis of global carrot germplasm unveils the trajectory of domestication and the origin of high carotenoid orange carrot.</title>
        <authorList>
            <person name="Iorizzo M."/>
            <person name="Ellison S."/>
            <person name="Senalik D."/>
            <person name="Macko-Podgorni A."/>
            <person name="Grzebelus D."/>
            <person name="Bostan H."/>
            <person name="Rolling W."/>
            <person name="Curaba J."/>
            <person name="Simon P."/>
        </authorList>
    </citation>
    <scope>NUCLEOTIDE SEQUENCE</scope>
    <source>
        <tissue evidence="1">Leaf</tissue>
    </source>
</reference>
<keyword evidence="2" id="KW-1185">Reference proteome</keyword>
<sequence>MDRSLVRISSLFLLVILINHIVLPTNARVISGTTSASELEACPPSDEIATSLMGEEPAPSFTEVEVTSKSNVVDSQVNTDEIAACPPKN</sequence>
<dbReference type="EMBL" id="CP093349">
    <property type="protein sequence ID" value="WOH08465.1"/>
    <property type="molecule type" value="Genomic_DNA"/>
</dbReference>